<sequence length="199" mass="23587">MNKIFLKSRYAPENYKLAIEDKETGVEIFIDEKTYAAKAFSGRRYKSDFNYFFKNKEQMDQYIKEYVEKIKRLRQIKIDRKIKDAAAAENCSVKVGDIFKSEWGYDQTNISYYQVVKSKGKTVEIREICKKKEYSDSMCGSCLPIIDFFLGDILKKRIMVFNGYITLKINEYERAHLEQPLFIIGETKIYKESYWSSYA</sequence>
<name>A0A6J7X377_9CAUD</name>
<evidence type="ECO:0000313" key="2">
    <source>
        <dbReference type="EMBL" id="CAB5224952.1"/>
    </source>
</evidence>
<accession>A0A6J7X377</accession>
<proteinExistence type="predicted"/>
<gene>
    <name evidence="1" type="ORF">UFOVP733_12</name>
    <name evidence="2" type="ORF">UFOVP743_47</name>
</gene>
<dbReference type="EMBL" id="LR796712">
    <property type="protein sequence ID" value="CAB4160805.1"/>
    <property type="molecule type" value="Genomic_DNA"/>
</dbReference>
<organism evidence="2">
    <name type="scientific">uncultured Caudovirales phage</name>
    <dbReference type="NCBI Taxonomy" id="2100421"/>
    <lineage>
        <taxon>Viruses</taxon>
        <taxon>Duplodnaviria</taxon>
        <taxon>Heunggongvirae</taxon>
        <taxon>Uroviricota</taxon>
        <taxon>Caudoviricetes</taxon>
        <taxon>Peduoviridae</taxon>
        <taxon>Maltschvirus</taxon>
        <taxon>Maltschvirus maltsch</taxon>
    </lineage>
</organism>
<evidence type="ECO:0000313" key="1">
    <source>
        <dbReference type="EMBL" id="CAB4160805.1"/>
    </source>
</evidence>
<protein>
    <submittedName>
        <fullName evidence="2">Uncharacterized protein</fullName>
    </submittedName>
</protein>
<dbReference type="EMBL" id="LR798336">
    <property type="protein sequence ID" value="CAB5224952.1"/>
    <property type="molecule type" value="Genomic_DNA"/>
</dbReference>
<reference evidence="2" key="1">
    <citation type="submission" date="2020-05" db="EMBL/GenBank/DDBJ databases">
        <authorList>
            <person name="Chiriac C."/>
            <person name="Salcher M."/>
            <person name="Ghai R."/>
            <person name="Kavagutti S V."/>
        </authorList>
    </citation>
    <scope>NUCLEOTIDE SEQUENCE</scope>
</reference>